<dbReference type="InterPro" id="IPR039420">
    <property type="entry name" value="WalR-like"/>
</dbReference>
<accession>A0ABV9T2Y7</accession>
<organism evidence="10 11">
    <name type="scientific">Negadavirga shengliensis</name>
    <dbReference type="NCBI Taxonomy" id="1389218"/>
    <lineage>
        <taxon>Bacteria</taxon>
        <taxon>Pseudomonadati</taxon>
        <taxon>Bacteroidota</taxon>
        <taxon>Cytophagia</taxon>
        <taxon>Cytophagales</taxon>
        <taxon>Cyclobacteriaceae</taxon>
        <taxon>Negadavirga</taxon>
    </lineage>
</organism>
<evidence type="ECO:0000259" key="8">
    <source>
        <dbReference type="PROSITE" id="PS50110"/>
    </source>
</evidence>
<evidence type="ECO:0000259" key="9">
    <source>
        <dbReference type="PROSITE" id="PS51755"/>
    </source>
</evidence>
<dbReference type="Pfam" id="PF00486">
    <property type="entry name" value="Trans_reg_C"/>
    <property type="match status" value="1"/>
</dbReference>
<dbReference type="Pfam" id="PF00072">
    <property type="entry name" value="Response_reg"/>
    <property type="match status" value="1"/>
</dbReference>
<keyword evidence="4 7" id="KW-0238">DNA-binding</keyword>
<evidence type="ECO:0000256" key="3">
    <source>
        <dbReference type="ARBA" id="ARBA00023015"/>
    </source>
</evidence>
<feature type="DNA-binding region" description="OmpR/PhoB-type" evidence="7">
    <location>
        <begin position="124"/>
        <end position="224"/>
    </location>
</feature>
<dbReference type="SUPFAM" id="SSF52172">
    <property type="entry name" value="CheY-like"/>
    <property type="match status" value="1"/>
</dbReference>
<dbReference type="PROSITE" id="PS51755">
    <property type="entry name" value="OMPR_PHOB"/>
    <property type="match status" value="1"/>
</dbReference>
<dbReference type="Proteomes" id="UP001595818">
    <property type="component" value="Unassembled WGS sequence"/>
</dbReference>
<dbReference type="PANTHER" id="PTHR48111:SF22">
    <property type="entry name" value="REGULATOR OF RPOS"/>
    <property type="match status" value="1"/>
</dbReference>
<dbReference type="RefSeq" id="WP_377065379.1">
    <property type="nucleotide sequence ID" value="NZ_JBHSJJ010000007.1"/>
</dbReference>
<gene>
    <name evidence="10" type="ORF">ACFPFU_13975</name>
</gene>
<keyword evidence="5" id="KW-0804">Transcription</keyword>
<evidence type="ECO:0000256" key="4">
    <source>
        <dbReference type="ARBA" id="ARBA00023125"/>
    </source>
</evidence>
<name>A0ABV9T2Y7_9BACT</name>
<protein>
    <submittedName>
        <fullName evidence="10">Response regulator transcription factor</fullName>
    </submittedName>
</protein>
<feature type="domain" description="Response regulatory" evidence="8">
    <location>
        <begin position="2"/>
        <end position="116"/>
    </location>
</feature>
<dbReference type="InterPro" id="IPR001789">
    <property type="entry name" value="Sig_transdc_resp-reg_receiver"/>
</dbReference>
<sequence length="227" mass="25835">MKILLIEDNSELTGNVQDFLHKEGVICEAVQTSFDAQDKLLAYEYDCVVLDIMLPDGSGLDILRFIKSQKISASVIIISAKDSLEDKITGLDWGADDYLTKPFYLSELYARLKALYRRNNLKGNDLLEVGSLQVDTCTLQVFAAGMLVDLTRKEFDLLVFLITNKNRVLSRQAIAQHLWGDYIDDLANFDFVYQHIKNLRKKITLTGNRDPIQTVYGIGYKFSDQYS</sequence>
<dbReference type="Gene3D" id="3.40.50.2300">
    <property type="match status" value="1"/>
</dbReference>
<dbReference type="SUPFAM" id="SSF46894">
    <property type="entry name" value="C-terminal effector domain of the bipartite response regulators"/>
    <property type="match status" value="1"/>
</dbReference>
<feature type="modified residue" description="4-aspartylphosphate" evidence="6">
    <location>
        <position position="51"/>
    </location>
</feature>
<dbReference type="CDD" id="cd00383">
    <property type="entry name" value="trans_reg_C"/>
    <property type="match status" value="1"/>
</dbReference>
<dbReference type="InterPro" id="IPR011006">
    <property type="entry name" value="CheY-like_superfamily"/>
</dbReference>
<dbReference type="InterPro" id="IPR001867">
    <property type="entry name" value="OmpR/PhoB-type_DNA-bd"/>
</dbReference>
<dbReference type="InterPro" id="IPR016032">
    <property type="entry name" value="Sig_transdc_resp-reg_C-effctor"/>
</dbReference>
<keyword evidence="11" id="KW-1185">Reference proteome</keyword>
<evidence type="ECO:0000256" key="6">
    <source>
        <dbReference type="PROSITE-ProRule" id="PRU00169"/>
    </source>
</evidence>
<dbReference type="PANTHER" id="PTHR48111">
    <property type="entry name" value="REGULATOR OF RPOS"/>
    <property type="match status" value="1"/>
</dbReference>
<reference evidence="11" key="1">
    <citation type="journal article" date="2019" name="Int. J. Syst. Evol. Microbiol.">
        <title>The Global Catalogue of Microorganisms (GCM) 10K type strain sequencing project: providing services to taxonomists for standard genome sequencing and annotation.</title>
        <authorList>
            <consortium name="The Broad Institute Genomics Platform"/>
            <consortium name="The Broad Institute Genome Sequencing Center for Infectious Disease"/>
            <person name="Wu L."/>
            <person name="Ma J."/>
        </authorList>
    </citation>
    <scope>NUCLEOTIDE SEQUENCE [LARGE SCALE GENOMIC DNA]</scope>
    <source>
        <strain evidence="11">CGMCC 4.7466</strain>
    </source>
</reference>
<dbReference type="PROSITE" id="PS50110">
    <property type="entry name" value="RESPONSE_REGULATORY"/>
    <property type="match status" value="1"/>
</dbReference>
<proteinExistence type="predicted"/>
<feature type="domain" description="OmpR/PhoB-type" evidence="9">
    <location>
        <begin position="124"/>
        <end position="224"/>
    </location>
</feature>
<evidence type="ECO:0000313" key="10">
    <source>
        <dbReference type="EMBL" id="MFC4872799.1"/>
    </source>
</evidence>
<keyword evidence="2" id="KW-0902">Two-component regulatory system</keyword>
<dbReference type="EMBL" id="JBHSJJ010000007">
    <property type="protein sequence ID" value="MFC4872799.1"/>
    <property type="molecule type" value="Genomic_DNA"/>
</dbReference>
<evidence type="ECO:0000256" key="5">
    <source>
        <dbReference type="ARBA" id="ARBA00023163"/>
    </source>
</evidence>
<keyword evidence="3" id="KW-0805">Transcription regulation</keyword>
<dbReference type="SMART" id="SM00448">
    <property type="entry name" value="REC"/>
    <property type="match status" value="1"/>
</dbReference>
<dbReference type="InterPro" id="IPR036388">
    <property type="entry name" value="WH-like_DNA-bd_sf"/>
</dbReference>
<dbReference type="Gene3D" id="1.10.10.10">
    <property type="entry name" value="Winged helix-like DNA-binding domain superfamily/Winged helix DNA-binding domain"/>
    <property type="match status" value="1"/>
</dbReference>
<evidence type="ECO:0000256" key="2">
    <source>
        <dbReference type="ARBA" id="ARBA00023012"/>
    </source>
</evidence>
<keyword evidence="1 6" id="KW-0597">Phosphoprotein</keyword>
<comment type="caution">
    <text evidence="10">The sequence shown here is derived from an EMBL/GenBank/DDBJ whole genome shotgun (WGS) entry which is preliminary data.</text>
</comment>
<dbReference type="SMART" id="SM00862">
    <property type="entry name" value="Trans_reg_C"/>
    <property type="match status" value="1"/>
</dbReference>
<evidence type="ECO:0000256" key="1">
    <source>
        <dbReference type="ARBA" id="ARBA00022553"/>
    </source>
</evidence>
<evidence type="ECO:0000256" key="7">
    <source>
        <dbReference type="PROSITE-ProRule" id="PRU01091"/>
    </source>
</evidence>
<dbReference type="Gene3D" id="6.10.250.690">
    <property type="match status" value="1"/>
</dbReference>
<evidence type="ECO:0000313" key="11">
    <source>
        <dbReference type="Proteomes" id="UP001595818"/>
    </source>
</evidence>